<organism evidence="12 13">
    <name type="scientific">Mycoplana ramosa</name>
    <name type="common">Mycoplana bullata</name>
    <dbReference type="NCBI Taxonomy" id="40837"/>
    <lineage>
        <taxon>Bacteria</taxon>
        <taxon>Pseudomonadati</taxon>
        <taxon>Pseudomonadota</taxon>
        <taxon>Alphaproteobacteria</taxon>
        <taxon>Hyphomicrobiales</taxon>
        <taxon>Rhizobiaceae</taxon>
        <taxon>Mycoplana</taxon>
    </lineage>
</organism>
<evidence type="ECO:0000256" key="6">
    <source>
        <dbReference type="ARBA" id="ARBA00023134"/>
    </source>
</evidence>
<dbReference type="InterPro" id="IPR006375">
    <property type="entry name" value="Man1P_GuaTrfase/Man6P_Isoase"/>
</dbReference>
<evidence type="ECO:0000256" key="7">
    <source>
        <dbReference type="ARBA" id="ARBA00047343"/>
    </source>
</evidence>
<keyword evidence="4 12" id="KW-0548">Nucleotidyltransferase</keyword>
<dbReference type="NCBIfam" id="TIGR01479">
    <property type="entry name" value="GMP_PMI"/>
    <property type="match status" value="1"/>
</dbReference>
<dbReference type="InterPro" id="IPR011051">
    <property type="entry name" value="RmlC_Cupin_sf"/>
</dbReference>
<dbReference type="GO" id="GO:0004476">
    <property type="term" value="F:mannose-6-phosphate isomerase activity"/>
    <property type="evidence" value="ECO:0007669"/>
    <property type="project" value="UniProtKB-EC"/>
</dbReference>
<dbReference type="EMBL" id="JBHTNF010000003">
    <property type="protein sequence ID" value="MFD1327919.1"/>
    <property type="molecule type" value="Genomic_DNA"/>
</dbReference>
<dbReference type="SUPFAM" id="SSF51182">
    <property type="entry name" value="RmlC-like cupins"/>
    <property type="match status" value="1"/>
</dbReference>
<dbReference type="EC" id="2.7.7.13" evidence="2"/>
<dbReference type="InterPro" id="IPR001538">
    <property type="entry name" value="Man6P_isomerase-2_C"/>
</dbReference>
<dbReference type="Pfam" id="PF00483">
    <property type="entry name" value="NTP_transferase"/>
    <property type="match status" value="1"/>
</dbReference>
<name>A0ABW3YVI5_MYCRA</name>
<keyword evidence="13" id="KW-1185">Reference proteome</keyword>
<dbReference type="InterPro" id="IPR029044">
    <property type="entry name" value="Nucleotide-diphossugar_trans"/>
</dbReference>
<dbReference type="Gene3D" id="2.60.120.10">
    <property type="entry name" value="Jelly Rolls"/>
    <property type="match status" value="1"/>
</dbReference>
<evidence type="ECO:0000259" key="10">
    <source>
        <dbReference type="Pfam" id="PF01050"/>
    </source>
</evidence>
<dbReference type="InterPro" id="IPR005835">
    <property type="entry name" value="NTP_transferase_dom"/>
</dbReference>
<keyword evidence="12" id="KW-0413">Isomerase</keyword>
<dbReference type="PANTHER" id="PTHR46390">
    <property type="entry name" value="MANNOSE-1-PHOSPHATE GUANYLYLTRANSFERASE"/>
    <property type="match status" value="1"/>
</dbReference>
<keyword evidence="6" id="KW-0342">GTP-binding</keyword>
<comment type="catalytic activity">
    <reaction evidence="7">
        <text>alpha-D-mannose 1-phosphate + GTP + H(+) = GDP-alpha-D-mannose + diphosphate</text>
        <dbReference type="Rhea" id="RHEA:15229"/>
        <dbReference type="ChEBI" id="CHEBI:15378"/>
        <dbReference type="ChEBI" id="CHEBI:33019"/>
        <dbReference type="ChEBI" id="CHEBI:37565"/>
        <dbReference type="ChEBI" id="CHEBI:57527"/>
        <dbReference type="ChEBI" id="CHEBI:58409"/>
        <dbReference type="EC" id="2.7.7.13"/>
    </reaction>
</comment>
<protein>
    <recommendedName>
        <fullName evidence="2">mannose-1-phosphate guanylyltransferase</fullName>
        <ecNumber evidence="2">2.7.7.13</ecNumber>
    </recommendedName>
</protein>
<dbReference type="RefSeq" id="WP_374836776.1">
    <property type="nucleotide sequence ID" value="NZ_JBHEEW010000003.1"/>
</dbReference>
<reference evidence="13" key="1">
    <citation type="journal article" date="2019" name="Int. J. Syst. Evol. Microbiol.">
        <title>The Global Catalogue of Microorganisms (GCM) 10K type strain sequencing project: providing services to taxonomists for standard genome sequencing and annotation.</title>
        <authorList>
            <consortium name="The Broad Institute Genomics Platform"/>
            <consortium name="The Broad Institute Genome Sequencing Center for Infectious Disease"/>
            <person name="Wu L."/>
            <person name="Ma J."/>
        </authorList>
    </citation>
    <scope>NUCLEOTIDE SEQUENCE [LARGE SCALE GENOMIC DNA]</scope>
    <source>
        <strain evidence="13">CCUG 55609</strain>
    </source>
</reference>
<evidence type="ECO:0000256" key="2">
    <source>
        <dbReference type="ARBA" id="ARBA00012387"/>
    </source>
</evidence>
<comment type="similarity">
    <text evidence="1 8">Belongs to the mannose-6-phosphate isomerase type 2 family.</text>
</comment>
<evidence type="ECO:0000256" key="1">
    <source>
        <dbReference type="ARBA" id="ARBA00006115"/>
    </source>
</evidence>
<proteinExistence type="inferred from homology"/>
<dbReference type="Pfam" id="PF01050">
    <property type="entry name" value="MannoseP_isomer"/>
    <property type="match status" value="1"/>
</dbReference>
<dbReference type="SUPFAM" id="SSF53448">
    <property type="entry name" value="Nucleotide-diphospho-sugar transferases"/>
    <property type="match status" value="1"/>
</dbReference>
<keyword evidence="5" id="KW-0547">Nucleotide-binding</keyword>
<dbReference type="InterPro" id="IPR051161">
    <property type="entry name" value="Mannose-6P_isomerase_type2"/>
</dbReference>
<sequence>MSDKIIPIIMAGGMGTRLWPLSRAQAPKQFLELLGGKTLFQRTLERVSDGELYTAPIVLTNAEFRFLVAEQARLIDHPLAKIMLEPVVRNTAPALAVAALAVEREYGEGAVMQVLASDHEIAANAVYFDCVAKAREAAKAGRLVTFGITPSEPATGYGYIEAGEGLGGGAFAVKQFIEKPDRKKAEALLAAGGHLWNSGMFMLPVGPFLKELRRLAPAVLEAAARSLEAAKHDLDFERLDPETFATAPDISIDYAVFEKTPIAAVVPSPIDWSDLGSWDSVWKLGARDEQGNVSDGRTTLLDTQNSLVLSKEIHVAVQGLSDVAVIASEDAVYVGRMEDSQNVGKLVKYLASKEETAALTETHRTSYRPWGGYTSVLNGDRFQVKRLFVKPGKRLSLQKHHHRSEHWIVVRGTAEVTIGDRTIPLRENESIYIPQGEVHRLSNPGKILLELIEVQTGSYLGEDDIIRIEDEFGRQ</sequence>
<dbReference type="Pfam" id="PF22640">
    <property type="entry name" value="ManC_GMP_beta-helix"/>
    <property type="match status" value="1"/>
</dbReference>
<dbReference type="Proteomes" id="UP001597173">
    <property type="component" value="Unassembled WGS sequence"/>
</dbReference>
<dbReference type="CDD" id="cd02213">
    <property type="entry name" value="cupin_PMI_typeII_C"/>
    <property type="match status" value="1"/>
</dbReference>
<evidence type="ECO:0000256" key="4">
    <source>
        <dbReference type="ARBA" id="ARBA00022695"/>
    </source>
</evidence>
<gene>
    <name evidence="12" type="ORF">ACFQ33_08425</name>
</gene>
<dbReference type="PANTHER" id="PTHR46390:SF1">
    <property type="entry name" value="MANNOSE-1-PHOSPHATE GUANYLYLTRANSFERASE"/>
    <property type="match status" value="1"/>
</dbReference>
<dbReference type="InterPro" id="IPR014710">
    <property type="entry name" value="RmlC-like_jellyroll"/>
</dbReference>
<evidence type="ECO:0000256" key="5">
    <source>
        <dbReference type="ARBA" id="ARBA00022741"/>
    </source>
</evidence>
<feature type="domain" description="Mannose-6-phosphate isomerase type II C-terminal" evidence="10">
    <location>
        <begin position="359"/>
        <end position="470"/>
    </location>
</feature>
<evidence type="ECO:0000313" key="12">
    <source>
        <dbReference type="EMBL" id="MFD1327919.1"/>
    </source>
</evidence>
<dbReference type="InterPro" id="IPR049577">
    <property type="entry name" value="GMPP_N"/>
</dbReference>
<evidence type="ECO:0000256" key="3">
    <source>
        <dbReference type="ARBA" id="ARBA00022679"/>
    </source>
</evidence>
<dbReference type="Gene3D" id="3.90.550.10">
    <property type="entry name" value="Spore Coat Polysaccharide Biosynthesis Protein SpsA, Chain A"/>
    <property type="match status" value="1"/>
</dbReference>
<evidence type="ECO:0000259" key="11">
    <source>
        <dbReference type="Pfam" id="PF22640"/>
    </source>
</evidence>
<evidence type="ECO:0000256" key="8">
    <source>
        <dbReference type="RuleBase" id="RU004190"/>
    </source>
</evidence>
<dbReference type="GO" id="GO:0004475">
    <property type="term" value="F:mannose-1-phosphate guanylyltransferase (GTP) activity"/>
    <property type="evidence" value="ECO:0007669"/>
    <property type="project" value="UniProtKB-EC"/>
</dbReference>
<keyword evidence="3 12" id="KW-0808">Transferase</keyword>
<dbReference type="InterPro" id="IPR054566">
    <property type="entry name" value="ManC/GMP-like_b-helix"/>
</dbReference>
<evidence type="ECO:0000313" key="13">
    <source>
        <dbReference type="Proteomes" id="UP001597173"/>
    </source>
</evidence>
<evidence type="ECO:0000259" key="9">
    <source>
        <dbReference type="Pfam" id="PF00483"/>
    </source>
</evidence>
<feature type="domain" description="Nucleotidyl transferase" evidence="9">
    <location>
        <begin position="7"/>
        <end position="289"/>
    </location>
</feature>
<feature type="domain" description="MannoseP isomerase/GMP-like beta-helix" evidence="11">
    <location>
        <begin position="296"/>
        <end position="350"/>
    </location>
</feature>
<accession>A0ABW3YVI5</accession>
<dbReference type="CDD" id="cd02509">
    <property type="entry name" value="GDP-M1P_Guanylyltransferase"/>
    <property type="match status" value="1"/>
</dbReference>
<comment type="caution">
    <text evidence="12">The sequence shown here is derived from an EMBL/GenBank/DDBJ whole genome shotgun (WGS) entry which is preliminary data.</text>
</comment>